<proteinExistence type="predicted"/>
<sequence>MWMARFFKCSDLDSDFMVHSSCRFPFQTLLSNFLSHDVQPYKFRK</sequence>
<reference evidence="1" key="1">
    <citation type="submission" date="2014-09" db="EMBL/GenBank/DDBJ databases">
        <authorList>
            <person name="Magalhaes I.L.F."/>
            <person name="Oliveira U."/>
            <person name="Santos F.R."/>
            <person name="Vidigal T.H.D.A."/>
            <person name="Brescovit A.D."/>
            <person name="Santos A.J."/>
        </authorList>
    </citation>
    <scope>NUCLEOTIDE SEQUENCE</scope>
    <source>
        <tissue evidence="1">Shoot tissue taken approximately 20 cm above the soil surface</tissue>
    </source>
</reference>
<organism evidence="1">
    <name type="scientific">Arundo donax</name>
    <name type="common">Giant reed</name>
    <name type="synonym">Donax arundinaceus</name>
    <dbReference type="NCBI Taxonomy" id="35708"/>
    <lineage>
        <taxon>Eukaryota</taxon>
        <taxon>Viridiplantae</taxon>
        <taxon>Streptophyta</taxon>
        <taxon>Embryophyta</taxon>
        <taxon>Tracheophyta</taxon>
        <taxon>Spermatophyta</taxon>
        <taxon>Magnoliopsida</taxon>
        <taxon>Liliopsida</taxon>
        <taxon>Poales</taxon>
        <taxon>Poaceae</taxon>
        <taxon>PACMAD clade</taxon>
        <taxon>Arundinoideae</taxon>
        <taxon>Arundineae</taxon>
        <taxon>Arundo</taxon>
    </lineage>
</organism>
<reference evidence="1" key="2">
    <citation type="journal article" date="2015" name="Data Brief">
        <title>Shoot transcriptome of the giant reed, Arundo donax.</title>
        <authorList>
            <person name="Barrero R.A."/>
            <person name="Guerrero F.D."/>
            <person name="Moolhuijzen P."/>
            <person name="Goolsby J.A."/>
            <person name="Tidwell J."/>
            <person name="Bellgard S.E."/>
            <person name="Bellgard M.I."/>
        </authorList>
    </citation>
    <scope>NUCLEOTIDE SEQUENCE</scope>
    <source>
        <tissue evidence="1">Shoot tissue taken approximately 20 cm above the soil surface</tissue>
    </source>
</reference>
<dbReference type="EMBL" id="GBRH01246344">
    <property type="protein sequence ID" value="JAD51551.1"/>
    <property type="molecule type" value="Transcribed_RNA"/>
</dbReference>
<evidence type="ECO:0000313" key="1">
    <source>
        <dbReference type="EMBL" id="JAD51551.1"/>
    </source>
</evidence>
<dbReference type="AlphaFoldDB" id="A0A0A9AK78"/>
<name>A0A0A9AK78_ARUDO</name>
<protein>
    <submittedName>
        <fullName evidence="1">Uncharacterized protein</fullName>
    </submittedName>
</protein>
<accession>A0A0A9AK78</accession>